<sequence length="84" mass="9078">MVWSSTRSKWVSLYMLLVTHLAAVLAEDGLLLNGDFETTPSGGMSNDGLGDGPMSIPSWKSNGTVELSRIRAKTGCDVPHRTTR</sequence>
<dbReference type="EMBL" id="CM018049">
    <property type="protein sequence ID" value="KAA8519505.1"/>
    <property type="molecule type" value="Genomic_DNA"/>
</dbReference>
<accession>A0A5J4ZLM3</accession>
<feature type="chain" id="PRO_5023848725" evidence="1">
    <location>
        <begin position="27"/>
        <end position="84"/>
    </location>
</feature>
<reference evidence="2 3" key="1">
    <citation type="submission" date="2019-09" db="EMBL/GenBank/DDBJ databases">
        <title>A chromosome-level genome assembly of the Chinese tupelo Nyssa sinensis.</title>
        <authorList>
            <person name="Yang X."/>
            <person name="Kang M."/>
            <person name="Yang Y."/>
            <person name="Xiong H."/>
            <person name="Wang M."/>
            <person name="Zhang Z."/>
            <person name="Wang Z."/>
            <person name="Wu H."/>
            <person name="Ma T."/>
            <person name="Liu J."/>
            <person name="Xi Z."/>
        </authorList>
    </citation>
    <scope>NUCLEOTIDE SEQUENCE [LARGE SCALE GENOMIC DNA]</scope>
    <source>
        <strain evidence="2">J267</strain>
        <tissue evidence="2">Leaf</tissue>
    </source>
</reference>
<dbReference type="AlphaFoldDB" id="A0A5J4ZLM3"/>
<evidence type="ECO:0000313" key="2">
    <source>
        <dbReference type="EMBL" id="KAA8519505.1"/>
    </source>
</evidence>
<gene>
    <name evidence="2" type="ORF">F0562_013761</name>
</gene>
<evidence type="ECO:0000313" key="3">
    <source>
        <dbReference type="Proteomes" id="UP000325577"/>
    </source>
</evidence>
<dbReference type="OrthoDB" id="1727377at2759"/>
<keyword evidence="1" id="KW-0732">Signal</keyword>
<feature type="signal peptide" evidence="1">
    <location>
        <begin position="1"/>
        <end position="26"/>
    </location>
</feature>
<name>A0A5J4ZLM3_9ASTE</name>
<keyword evidence="3" id="KW-1185">Reference proteome</keyword>
<organism evidence="2 3">
    <name type="scientific">Nyssa sinensis</name>
    <dbReference type="NCBI Taxonomy" id="561372"/>
    <lineage>
        <taxon>Eukaryota</taxon>
        <taxon>Viridiplantae</taxon>
        <taxon>Streptophyta</taxon>
        <taxon>Embryophyta</taxon>
        <taxon>Tracheophyta</taxon>
        <taxon>Spermatophyta</taxon>
        <taxon>Magnoliopsida</taxon>
        <taxon>eudicotyledons</taxon>
        <taxon>Gunneridae</taxon>
        <taxon>Pentapetalae</taxon>
        <taxon>asterids</taxon>
        <taxon>Cornales</taxon>
        <taxon>Nyssaceae</taxon>
        <taxon>Nyssa</taxon>
    </lineage>
</organism>
<evidence type="ECO:0000256" key="1">
    <source>
        <dbReference type="SAM" id="SignalP"/>
    </source>
</evidence>
<dbReference type="Proteomes" id="UP000325577">
    <property type="component" value="Linkage Group LG6"/>
</dbReference>
<proteinExistence type="predicted"/>
<protein>
    <submittedName>
        <fullName evidence="2">Uncharacterized protein</fullName>
    </submittedName>
</protein>